<gene>
    <name evidence="10" type="ORF">GEOBRER4_n0904</name>
</gene>
<feature type="domain" description="Methylated-DNA-[protein]-cysteine S-methyltransferase DNA binding" evidence="9">
    <location>
        <begin position="92"/>
        <end position="174"/>
    </location>
</feature>
<comment type="similarity">
    <text evidence="2">Belongs to the MGMT family.</text>
</comment>
<dbReference type="InterPro" id="IPR001497">
    <property type="entry name" value="MethylDNA_cys_MeTrfase_AS"/>
</dbReference>
<evidence type="ECO:0000256" key="2">
    <source>
        <dbReference type="ARBA" id="ARBA00008711"/>
    </source>
</evidence>
<dbReference type="NCBIfam" id="TIGR00589">
    <property type="entry name" value="ogt"/>
    <property type="match status" value="1"/>
</dbReference>
<dbReference type="RefSeq" id="WP_185244396.1">
    <property type="nucleotide sequence ID" value="NZ_AP023213.1"/>
</dbReference>
<dbReference type="KEGG" id="gbn:GEOBRER4_08710"/>
<evidence type="ECO:0000256" key="5">
    <source>
        <dbReference type="ARBA" id="ARBA00022679"/>
    </source>
</evidence>
<evidence type="ECO:0000256" key="7">
    <source>
        <dbReference type="ARBA" id="ARBA00023204"/>
    </source>
</evidence>
<keyword evidence="6" id="KW-0227">DNA damage</keyword>
<dbReference type="EC" id="2.1.1.63" evidence="3"/>
<evidence type="ECO:0000313" key="10">
    <source>
        <dbReference type="EMBL" id="BCG46121.1"/>
    </source>
</evidence>
<accession>A0A6S6M389</accession>
<dbReference type="PROSITE" id="PS00374">
    <property type="entry name" value="MGMT"/>
    <property type="match status" value="1"/>
</dbReference>
<comment type="catalytic activity">
    <reaction evidence="1">
        <text>a 4-O-methyl-thymidine in DNA + L-cysteinyl-[protein] = a thymidine in DNA + S-methyl-L-cysteinyl-[protein]</text>
        <dbReference type="Rhea" id="RHEA:53428"/>
        <dbReference type="Rhea" id="RHEA-COMP:10131"/>
        <dbReference type="Rhea" id="RHEA-COMP:10132"/>
        <dbReference type="Rhea" id="RHEA-COMP:13555"/>
        <dbReference type="Rhea" id="RHEA-COMP:13556"/>
        <dbReference type="ChEBI" id="CHEBI:29950"/>
        <dbReference type="ChEBI" id="CHEBI:82612"/>
        <dbReference type="ChEBI" id="CHEBI:137386"/>
        <dbReference type="ChEBI" id="CHEBI:137387"/>
        <dbReference type="EC" id="2.1.1.63"/>
    </reaction>
</comment>
<comment type="catalytic activity">
    <reaction evidence="8">
        <text>a 6-O-methyl-2'-deoxyguanosine in DNA + L-cysteinyl-[protein] = S-methyl-L-cysteinyl-[protein] + a 2'-deoxyguanosine in DNA</text>
        <dbReference type="Rhea" id="RHEA:24000"/>
        <dbReference type="Rhea" id="RHEA-COMP:10131"/>
        <dbReference type="Rhea" id="RHEA-COMP:10132"/>
        <dbReference type="Rhea" id="RHEA-COMP:11367"/>
        <dbReference type="Rhea" id="RHEA-COMP:11368"/>
        <dbReference type="ChEBI" id="CHEBI:29950"/>
        <dbReference type="ChEBI" id="CHEBI:82612"/>
        <dbReference type="ChEBI" id="CHEBI:85445"/>
        <dbReference type="ChEBI" id="CHEBI:85448"/>
        <dbReference type="EC" id="2.1.1.63"/>
    </reaction>
</comment>
<keyword evidence="5 10" id="KW-0808">Transferase</keyword>
<protein>
    <recommendedName>
        <fullName evidence="3">methylated-DNA--[protein]-cysteine S-methyltransferase</fullName>
        <ecNumber evidence="3">2.1.1.63</ecNumber>
    </recommendedName>
</protein>
<evidence type="ECO:0000259" key="9">
    <source>
        <dbReference type="Pfam" id="PF01035"/>
    </source>
</evidence>
<proteinExistence type="inferred from homology"/>
<dbReference type="SUPFAM" id="SSF46767">
    <property type="entry name" value="Methylated DNA-protein cysteine methyltransferase, C-terminal domain"/>
    <property type="match status" value="1"/>
</dbReference>
<organism evidence="10 11">
    <name type="scientific">Citrifermentans bremense</name>
    <dbReference type="NCBI Taxonomy" id="60035"/>
    <lineage>
        <taxon>Bacteria</taxon>
        <taxon>Pseudomonadati</taxon>
        <taxon>Thermodesulfobacteriota</taxon>
        <taxon>Desulfuromonadia</taxon>
        <taxon>Geobacterales</taxon>
        <taxon>Geobacteraceae</taxon>
        <taxon>Citrifermentans</taxon>
    </lineage>
</organism>
<reference evidence="10 11" key="1">
    <citation type="submission" date="2020-06" db="EMBL/GenBank/DDBJ databases">
        <title>Interaction of electrochemicaly active bacteria, Geobacter bremensis R4 on different carbon anode.</title>
        <authorList>
            <person name="Meng L."/>
            <person name="Yoshida N."/>
        </authorList>
    </citation>
    <scope>NUCLEOTIDE SEQUENCE [LARGE SCALE GENOMIC DNA]</scope>
    <source>
        <strain evidence="10 11">R4</strain>
    </source>
</reference>
<dbReference type="Gene3D" id="1.10.10.10">
    <property type="entry name" value="Winged helix-like DNA-binding domain superfamily/Winged helix DNA-binding domain"/>
    <property type="match status" value="1"/>
</dbReference>
<evidence type="ECO:0000256" key="4">
    <source>
        <dbReference type="ARBA" id="ARBA00022603"/>
    </source>
</evidence>
<evidence type="ECO:0000256" key="6">
    <source>
        <dbReference type="ARBA" id="ARBA00022763"/>
    </source>
</evidence>
<keyword evidence="11" id="KW-1185">Reference proteome</keyword>
<dbReference type="GO" id="GO:0003908">
    <property type="term" value="F:methylated-DNA-[protein]-cysteine S-methyltransferase activity"/>
    <property type="evidence" value="ECO:0007669"/>
    <property type="project" value="UniProtKB-EC"/>
</dbReference>
<dbReference type="CDD" id="cd06445">
    <property type="entry name" value="ATase"/>
    <property type="match status" value="1"/>
</dbReference>
<dbReference type="InterPro" id="IPR036388">
    <property type="entry name" value="WH-like_DNA-bd_sf"/>
</dbReference>
<dbReference type="GO" id="GO:0006281">
    <property type="term" value="P:DNA repair"/>
    <property type="evidence" value="ECO:0007669"/>
    <property type="project" value="UniProtKB-KW"/>
</dbReference>
<dbReference type="EMBL" id="AP023213">
    <property type="protein sequence ID" value="BCG46121.1"/>
    <property type="molecule type" value="Genomic_DNA"/>
</dbReference>
<dbReference type="InterPro" id="IPR014048">
    <property type="entry name" value="MethylDNA_cys_MeTrfase_DNA-bd"/>
</dbReference>
<dbReference type="InterPro" id="IPR036217">
    <property type="entry name" value="MethylDNA_cys_MeTrfase_DNAb"/>
</dbReference>
<sequence length="199" mass="20327">MKKNHAAATARSIYQAPCGFGVLAANDNGLVAHHLPFGCACAGDALELAAELHPEAVQESTLTRAAAELMARYFAGEPVSFDLPLELQGFTPFQVAVYRFVAGIPYGKVASYQEVAAACGSPRGARAVGGAMASNALPILIPCHRVVGASGVMTGFTAPGGVASKRELLVMEGVVLSGSGVFKGRCGGVLHRISTGAQG</sequence>
<keyword evidence="4 10" id="KW-0489">Methyltransferase</keyword>
<dbReference type="PANTHER" id="PTHR10815">
    <property type="entry name" value="METHYLATED-DNA--PROTEIN-CYSTEINE METHYLTRANSFERASE"/>
    <property type="match status" value="1"/>
</dbReference>
<dbReference type="AlphaFoldDB" id="A0A6S6M389"/>
<evidence type="ECO:0000256" key="8">
    <source>
        <dbReference type="ARBA" id="ARBA00049348"/>
    </source>
</evidence>
<keyword evidence="7" id="KW-0234">DNA repair</keyword>
<dbReference type="GO" id="GO:0032259">
    <property type="term" value="P:methylation"/>
    <property type="evidence" value="ECO:0007669"/>
    <property type="project" value="UniProtKB-KW"/>
</dbReference>
<evidence type="ECO:0000256" key="3">
    <source>
        <dbReference type="ARBA" id="ARBA00011918"/>
    </source>
</evidence>
<dbReference type="FunFam" id="1.10.10.10:FF:000214">
    <property type="entry name" value="Methylated-DNA--protein-cysteine methyltransferase"/>
    <property type="match status" value="1"/>
</dbReference>
<dbReference type="InterPro" id="IPR036631">
    <property type="entry name" value="MGMT_N_sf"/>
</dbReference>
<dbReference type="Proteomes" id="UP000515472">
    <property type="component" value="Chromosome"/>
</dbReference>
<dbReference type="PANTHER" id="PTHR10815:SF13">
    <property type="entry name" value="METHYLATED-DNA--PROTEIN-CYSTEINE METHYLTRANSFERASE"/>
    <property type="match status" value="1"/>
</dbReference>
<evidence type="ECO:0000313" key="11">
    <source>
        <dbReference type="Proteomes" id="UP000515472"/>
    </source>
</evidence>
<dbReference type="SUPFAM" id="SSF53155">
    <property type="entry name" value="Methylated DNA-protein cysteine methyltransferase domain"/>
    <property type="match status" value="1"/>
</dbReference>
<dbReference type="Pfam" id="PF01035">
    <property type="entry name" value="DNA_binding_1"/>
    <property type="match status" value="1"/>
</dbReference>
<name>A0A6S6M389_9BACT</name>
<evidence type="ECO:0000256" key="1">
    <source>
        <dbReference type="ARBA" id="ARBA00001286"/>
    </source>
</evidence>